<reference evidence="1 2" key="1">
    <citation type="journal article" date="2016" name="Nat. Commun.">
        <title>Ectomycorrhizal ecology is imprinted in the genome of the dominant symbiotic fungus Cenococcum geophilum.</title>
        <authorList>
            <consortium name="DOE Joint Genome Institute"/>
            <person name="Peter M."/>
            <person name="Kohler A."/>
            <person name="Ohm R.A."/>
            <person name="Kuo A."/>
            <person name="Krutzmann J."/>
            <person name="Morin E."/>
            <person name="Arend M."/>
            <person name="Barry K.W."/>
            <person name="Binder M."/>
            <person name="Choi C."/>
            <person name="Clum A."/>
            <person name="Copeland A."/>
            <person name="Grisel N."/>
            <person name="Haridas S."/>
            <person name="Kipfer T."/>
            <person name="LaButti K."/>
            <person name="Lindquist E."/>
            <person name="Lipzen A."/>
            <person name="Maire R."/>
            <person name="Meier B."/>
            <person name="Mihaltcheva S."/>
            <person name="Molinier V."/>
            <person name="Murat C."/>
            <person name="Poggeler S."/>
            <person name="Quandt C.A."/>
            <person name="Sperisen C."/>
            <person name="Tritt A."/>
            <person name="Tisserant E."/>
            <person name="Crous P.W."/>
            <person name="Henrissat B."/>
            <person name="Nehls U."/>
            <person name="Egli S."/>
            <person name="Spatafora J.W."/>
            <person name="Grigoriev I.V."/>
            <person name="Martin F.M."/>
        </authorList>
    </citation>
    <scope>NUCLEOTIDE SEQUENCE [LARGE SCALE GENOMIC DNA]</scope>
    <source>
        <strain evidence="1 2">CBS 207.34</strain>
    </source>
</reference>
<evidence type="ECO:0000313" key="1">
    <source>
        <dbReference type="EMBL" id="OCL04982.1"/>
    </source>
</evidence>
<dbReference type="EMBL" id="KV750393">
    <property type="protein sequence ID" value="OCL04982.1"/>
    <property type="molecule type" value="Genomic_DNA"/>
</dbReference>
<dbReference type="OrthoDB" id="5383784at2759"/>
<gene>
    <name evidence="1" type="ORF">AOQ84DRAFT_356161</name>
</gene>
<sequence length="632" mass="70699">MGRQAYLTRLALGRSAFETPEQVTPEASRTDAATFEFEPISSSYEQVYDERGHPINPGSREHGRALREAQNDVLAAIGVVERRLSTSSEDLPSRKRRIEKLERLETEDSVGNTIAFVSALSENICTWWVGCLRDRILVLHTPANASFAQILSSQYQSSSFWAFFFAGFPAQFLSTIAVQASIYAGLVLRPLDHILLWAQSPRRTRRFFQRWKPWINQCFRLFVEIAFYPLFYHAGLQRLHLIPPRPYLPPLGSFIPFTPLSPIQGIPLPISFSGEAILACSRSFLHSPLVLLCLEQYMERWVYSTVYEAIESSTIQPSNPDLVSPDDSLKRRAAMILGLRRKTPAAIRNAINRLLAFVQWGYPFQPAGHIVHSTRLDTRSNRQSIREQRGIEVAGQQLTNLSPLDIPLAHAEAFVQQDIHGMAEIGTATILNEPSGPLSPISHTASEASQNVMDPTVRITSRDAAEGIVELEVRLPHITSPPAEAPISNTTAPDPDEDPFADYTDERQQWVFHRVTHLSMEPGQMLGAILKSQMVTWATLPLRIVGLRMMASHFLATHPQVSLDLGRMLIKSSPFGLWPACTSQIGLRSAGVLAGRVALCGAIEMAVDLSLWGCQWVCVTWIGKRYFNWGKL</sequence>
<protein>
    <submittedName>
        <fullName evidence="1">Uncharacterized protein</fullName>
    </submittedName>
</protein>
<keyword evidence="2" id="KW-1185">Reference proteome</keyword>
<accession>A0A8E2JPU5</accession>
<proteinExistence type="predicted"/>
<dbReference type="AlphaFoldDB" id="A0A8E2JPU5"/>
<evidence type="ECO:0000313" key="2">
    <source>
        <dbReference type="Proteomes" id="UP000250140"/>
    </source>
</evidence>
<organism evidence="1 2">
    <name type="scientific">Glonium stellatum</name>
    <dbReference type="NCBI Taxonomy" id="574774"/>
    <lineage>
        <taxon>Eukaryota</taxon>
        <taxon>Fungi</taxon>
        <taxon>Dikarya</taxon>
        <taxon>Ascomycota</taxon>
        <taxon>Pezizomycotina</taxon>
        <taxon>Dothideomycetes</taxon>
        <taxon>Pleosporomycetidae</taxon>
        <taxon>Gloniales</taxon>
        <taxon>Gloniaceae</taxon>
        <taxon>Glonium</taxon>
    </lineage>
</organism>
<name>A0A8E2JPU5_9PEZI</name>
<dbReference type="Proteomes" id="UP000250140">
    <property type="component" value="Unassembled WGS sequence"/>
</dbReference>